<name>H5SR01_ACEAU</name>
<accession>H5SR01</accession>
<dbReference type="GO" id="GO:0016491">
    <property type="term" value="F:oxidoreductase activity"/>
    <property type="evidence" value="ECO:0007669"/>
    <property type="project" value="UniProtKB-KW"/>
</dbReference>
<dbReference type="Pfam" id="PF02754">
    <property type="entry name" value="CCG"/>
    <property type="match status" value="1"/>
</dbReference>
<proteinExistence type="predicted"/>
<sequence>MLREGRLKLTKEIPATITYHDSCYLGRYNRIFEAPRNILKKIPGVKLVEMERHRERGMCCGAGGGLMWLEEEPGKRVNELRVKQAQEAFVGTNGRAKFMASACPFCMIMLEDGIKSKNAEFENKDIAELVAEALD</sequence>
<keyword evidence="4" id="KW-0408">Iron</keyword>
<protein>
    <recommendedName>
        <fullName evidence="6">Cysteine-rich domain-containing protein</fullName>
    </recommendedName>
</protein>
<evidence type="ECO:0000256" key="4">
    <source>
        <dbReference type="ARBA" id="ARBA00023004"/>
    </source>
</evidence>
<evidence type="ECO:0000256" key="2">
    <source>
        <dbReference type="ARBA" id="ARBA00022723"/>
    </source>
</evidence>
<organism evidence="7">
    <name type="scientific">Acetithermum autotrophicum</name>
    <dbReference type="NCBI Taxonomy" id="1446466"/>
    <lineage>
        <taxon>Bacteria</taxon>
        <taxon>Candidatus Bipolaricaulota</taxon>
        <taxon>Candidatus Acetithermum</taxon>
    </lineage>
</organism>
<evidence type="ECO:0000256" key="1">
    <source>
        <dbReference type="ARBA" id="ARBA00022485"/>
    </source>
</evidence>
<keyword evidence="5" id="KW-0411">Iron-sulfur</keyword>
<evidence type="ECO:0000256" key="3">
    <source>
        <dbReference type="ARBA" id="ARBA00023002"/>
    </source>
</evidence>
<gene>
    <name evidence="7" type="ORF">HGMM_OP2C068</name>
</gene>
<evidence type="ECO:0000259" key="6">
    <source>
        <dbReference type="Pfam" id="PF02754"/>
    </source>
</evidence>
<keyword evidence="1" id="KW-0004">4Fe-4S</keyword>
<dbReference type="AlphaFoldDB" id="H5SR01"/>
<dbReference type="InterPro" id="IPR051460">
    <property type="entry name" value="HdrC_iron-sulfur_subunit"/>
</dbReference>
<evidence type="ECO:0000313" key="7">
    <source>
        <dbReference type="EMBL" id="BAL58518.1"/>
    </source>
</evidence>
<dbReference type="GO" id="GO:0046872">
    <property type="term" value="F:metal ion binding"/>
    <property type="evidence" value="ECO:0007669"/>
    <property type="project" value="UniProtKB-KW"/>
</dbReference>
<keyword evidence="2" id="KW-0479">Metal-binding</keyword>
<keyword evidence="3" id="KW-0560">Oxidoreductase</keyword>
<dbReference type="EMBL" id="AP011801">
    <property type="protein sequence ID" value="BAL58518.1"/>
    <property type="molecule type" value="Genomic_DNA"/>
</dbReference>
<dbReference type="PANTHER" id="PTHR43255:SF1">
    <property type="entry name" value="IRON-SULFUR-BINDING OXIDOREDUCTASE FADF-RELATED"/>
    <property type="match status" value="1"/>
</dbReference>
<reference evidence="7" key="2">
    <citation type="journal article" date="2012" name="PLoS ONE">
        <title>A Deeply Branching Thermophilic Bacterium with an Ancient Acetyl-CoA Pathway Dominates a Subsurface Ecosystem.</title>
        <authorList>
            <person name="Takami H."/>
            <person name="Noguchi H."/>
            <person name="Takaki Y."/>
            <person name="Uchiyama I."/>
            <person name="Toyoda A."/>
            <person name="Nishi S."/>
            <person name="Chee G.-J."/>
            <person name="Arai W."/>
            <person name="Nunoura T."/>
            <person name="Itoh T."/>
            <person name="Hattori M."/>
            <person name="Takai K."/>
        </authorList>
    </citation>
    <scope>NUCLEOTIDE SEQUENCE</scope>
</reference>
<dbReference type="InterPro" id="IPR004017">
    <property type="entry name" value="Cys_rich_dom"/>
</dbReference>
<dbReference type="GO" id="GO:0005886">
    <property type="term" value="C:plasma membrane"/>
    <property type="evidence" value="ECO:0007669"/>
    <property type="project" value="TreeGrafter"/>
</dbReference>
<feature type="domain" description="Cysteine-rich" evidence="6">
    <location>
        <begin position="17"/>
        <end position="110"/>
    </location>
</feature>
<reference evidence="7" key="1">
    <citation type="journal article" date="2005" name="Environ. Microbiol.">
        <title>Genetic and functional properties of uncultivated thermophilic crenarchaeotes from a subsurface gold mine as revealed by analysis of genome fragments.</title>
        <authorList>
            <person name="Nunoura T."/>
            <person name="Hirayama H."/>
            <person name="Takami H."/>
            <person name="Oida H."/>
            <person name="Nishi S."/>
            <person name="Shimamura S."/>
            <person name="Suzuki Y."/>
            <person name="Inagaki F."/>
            <person name="Takai K."/>
            <person name="Nealson K.H."/>
            <person name="Horikoshi K."/>
        </authorList>
    </citation>
    <scope>NUCLEOTIDE SEQUENCE</scope>
</reference>
<evidence type="ECO:0000256" key="5">
    <source>
        <dbReference type="ARBA" id="ARBA00023014"/>
    </source>
</evidence>
<dbReference type="GO" id="GO:0051539">
    <property type="term" value="F:4 iron, 4 sulfur cluster binding"/>
    <property type="evidence" value="ECO:0007669"/>
    <property type="project" value="UniProtKB-KW"/>
</dbReference>
<dbReference type="PANTHER" id="PTHR43255">
    <property type="entry name" value="IRON-SULFUR-BINDING OXIDOREDUCTASE FADF-RELATED-RELATED"/>
    <property type="match status" value="1"/>
</dbReference>